<accession>A0A2H5QS23</accession>
<organism evidence="1 2">
    <name type="scientific">Citrus unshiu</name>
    <name type="common">Satsuma mandarin</name>
    <name type="synonym">Citrus nobilis var. unshiu</name>
    <dbReference type="NCBI Taxonomy" id="55188"/>
    <lineage>
        <taxon>Eukaryota</taxon>
        <taxon>Viridiplantae</taxon>
        <taxon>Streptophyta</taxon>
        <taxon>Embryophyta</taxon>
        <taxon>Tracheophyta</taxon>
        <taxon>Spermatophyta</taxon>
        <taxon>Magnoliopsida</taxon>
        <taxon>eudicotyledons</taxon>
        <taxon>Gunneridae</taxon>
        <taxon>Pentapetalae</taxon>
        <taxon>rosids</taxon>
        <taxon>malvids</taxon>
        <taxon>Sapindales</taxon>
        <taxon>Rutaceae</taxon>
        <taxon>Aurantioideae</taxon>
        <taxon>Citrus</taxon>
    </lineage>
</organism>
<name>A0A2H5QS23_CITUN</name>
<comment type="caution">
    <text evidence="1">The sequence shown here is derived from an EMBL/GenBank/DDBJ whole genome shotgun (WGS) entry which is preliminary data.</text>
</comment>
<dbReference type="PANTHER" id="PTHR24299:SF59">
    <property type="entry name" value="CYTOCHROME P450 SUPERFAMILY PROTEIN"/>
    <property type="match status" value="1"/>
</dbReference>
<proteinExistence type="predicted"/>
<protein>
    <submittedName>
        <fullName evidence="1">Uncharacterized protein</fullName>
    </submittedName>
</protein>
<evidence type="ECO:0000313" key="2">
    <source>
        <dbReference type="Proteomes" id="UP000236630"/>
    </source>
</evidence>
<gene>
    <name evidence="1" type="ORF">CUMW_256180</name>
</gene>
<reference evidence="1 2" key="1">
    <citation type="journal article" date="2017" name="Front. Genet.">
        <title>Draft sequencing of the heterozygous diploid genome of Satsuma (Citrus unshiu Marc.) using a hybrid assembly approach.</title>
        <authorList>
            <person name="Shimizu T."/>
            <person name="Tanizawa Y."/>
            <person name="Mochizuki T."/>
            <person name="Nagasaki H."/>
            <person name="Yoshioka T."/>
            <person name="Toyoda A."/>
            <person name="Fujiyama A."/>
            <person name="Kaminuma E."/>
            <person name="Nakamura Y."/>
        </authorList>
    </citation>
    <scope>NUCLEOTIDE SEQUENCE [LARGE SCALE GENOMIC DNA]</scope>
    <source>
        <strain evidence="2">cv. Miyagawa wase</strain>
    </source>
</reference>
<dbReference type="AlphaFoldDB" id="A0A2H5QS23"/>
<dbReference type="PANTHER" id="PTHR24299">
    <property type="entry name" value="CYTOCHROME P450 FAMILY 1"/>
    <property type="match status" value="1"/>
</dbReference>
<dbReference type="Proteomes" id="UP000236630">
    <property type="component" value="Unassembled WGS sequence"/>
</dbReference>
<dbReference type="EMBL" id="BDQV01000696">
    <property type="protein sequence ID" value="GAY67404.1"/>
    <property type="molecule type" value="Genomic_DNA"/>
</dbReference>
<keyword evidence="2" id="KW-1185">Reference proteome</keyword>
<evidence type="ECO:0000313" key="1">
    <source>
        <dbReference type="EMBL" id="GAY67404.1"/>
    </source>
</evidence>
<sequence>MQRCIIFTNQKLEANQDLRRKKIKGLLAYILAKAAFNTSLNLLSNTIFSIDLVDPNEREFKEYSLGYHGRSRKPNLSDHFPLLKMLDRKG</sequence>
<dbReference type="STRING" id="55188.A0A2H5QS23"/>